<dbReference type="InterPro" id="IPR013150">
    <property type="entry name" value="TFIIB_cyclin"/>
</dbReference>
<accession>A0A3M6TQH9</accession>
<organism evidence="2 3">
    <name type="scientific">Pocillopora damicornis</name>
    <name type="common">Cauliflower coral</name>
    <name type="synonym">Millepora damicornis</name>
    <dbReference type="NCBI Taxonomy" id="46731"/>
    <lineage>
        <taxon>Eukaryota</taxon>
        <taxon>Metazoa</taxon>
        <taxon>Cnidaria</taxon>
        <taxon>Anthozoa</taxon>
        <taxon>Hexacorallia</taxon>
        <taxon>Scleractinia</taxon>
        <taxon>Astrocoeniina</taxon>
        <taxon>Pocilloporidae</taxon>
        <taxon>Pocillopora</taxon>
    </lineage>
</organism>
<proteinExistence type="predicted"/>
<dbReference type="SUPFAM" id="SSF47954">
    <property type="entry name" value="Cyclin-like"/>
    <property type="match status" value="1"/>
</dbReference>
<dbReference type="Pfam" id="PF00382">
    <property type="entry name" value="TFIIB"/>
    <property type="match status" value="1"/>
</dbReference>
<dbReference type="InterPro" id="IPR036915">
    <property type="entry name" value="Cyclin-like_sf"/>
</dbReference>
<dbReference type="Gene3D" id="1.10.472.10">
    <property type="entry name" value="Cyclin-like"/>
    <property type="match status" value="1"/>
</dbReference>
<dbReference type="OrthoDB" id="511529at2759"/>
<name>A0A3M6TQH9_POCDA</name>
<sequence length="222" mass="25380">MTADGTAKFDGRYDLPSTVRQRLPTGDISVSKKQLQKFLRELAKRMNFSNQNAREAKDFLLTTVTSNIKSRESRHRDILTASCLFIVCRRNHMQINYRLMAEISQCRMFSLGRSVKIILKALDLHLEPIGTESSLHFSLAGDRNHFTSAMAVVLIVLEDALLKSQMKNTRRGLVELAKDVPWIPKSLKNTAIARCIDDIVDFHKNCGKMYLSTVKCLYMKRK</sequence>
<dbReference type="CDD" id="cd00043">
    <property type="entry name" value="CYCLIN_SF"/>
    <property type="match status" value="1"/>
</dbReference>
<feature type="domain" description="Transcription factor TFIIB cyclin-like" evidence="1">
    <location>
        <begin position="36"/>
        <end position="120"/>
    </location>
</feature>
<protein>
    <recommendedName>
        <fullName evidence="1">Transcription factor TFIIB cyclin-like domain-containing protein</fullName>
    </recommendedName>
</protein>
<keyword evidence="3" id="KW-1185">Reference proteome</keyword>
<comment type="caution">
    <text evidence="2">The sequence shown here is derived from an EMBL/GenBank/DDBJ whole genome shotgun (WGS) entry which is preliminary data.</text>
</comment>
<gene>
    <name evidence="2" type="ORF">pdam_00010854</name>
</gene>
<reference evidence="2 3" key="1">
    <citation type="journal article" date="2018" name="Sci. Rep.">
        <title>Comparative analysis of the Pocillopora damicornis genome highlights role of immune system in coral evolution.</title>
        <authorList>
            <person name="Cunning R."/>
            <person name="Bay R.A."/>
            <person name="Gillette P."/>
            <person name="Baker A.C."/>
            <person name="Traylor-Knowles N."/>
        </authorList>
    </citation>
    <scope>NUCLEOTIDE SEQUENCE [LARGE SCALE GENOMIC DNA]</scope>
    <source>
        <strain evidence="2">RSMAS</strain>
        <tissue evidence="2">Whole animal</tissue>
    </source>
</reference>
<evidence type="ECO:0000259" key="1">
    <source>
        <dbReference type="Pfam" id="PF00382"/>
    </source>
</evidence>
<evidence type="ECO:0000313" key="3">
    <source>
        <dbReference type="Proteomes" id="UP000275408"/>
    </source>
</evidence>
<dbReference type="AlphaFoldDB" id="A0A3M6TQH9"/>
<evidence type="ECO:0000313" key="2">
    <source>
        <dbReference type="EMBL" id="RMX43571.1"/>
    </source>
</evidence>
<dbReference type="GO" id="GO:0017025">
    <property type="term" value="F:TBP-class protein binding"/>
    <property type="evidence" value="ECO:0007669"/>
    <property type="project" value="InterPro"/>
</dbReference>
<dbReference type="Proteomes" id="UP000275408">
    <property type="component" value="Unassembled WGS sequence"/>
</dbReference>
<dbReference type="EMBL" id="RCHS01003183">
    <property type="protein sequence ID" value="RMX43571.1"/>
    <property type="molecule type" value="Genomic_DNA"/>
</dbReference>